<dbReference type="Ensembl" id="ENSORLT00000044516.1">
    <property type="protein sequence ID" value="ENSORLP00000039186.1"/>
    <property type="gene ID" value="ENSORLG00000022146.1"/>
</dbReference>
<evidence type="ECO:0000256" key="5">
    <source>
        <dbReference type="SAM" id="SignalP"/>
    </source>
</evidence>
<dbReference type="InterPro" id="IPR003961">
    <property type="entry name" value="FN3_dom"/>
</dbReference>
<dbReference type="SMART" id="SM00409">
    <property type="entry name" value="IG"/>
    <property type="match status" value="3"/>
</dbReference>
<dbReference type="InterPro" id="IPR036179">
    <property type="entry name" value="Ig-like_dom_sf"/>
</dbReference>
<dbReference type="InterPro" id="IPR007110">
    <property type="entry name" value="Ig-like_dom"/>
</dbReference>
<keyword evidence="8" id="KW-1185">Reference proteome</keyword>
<feature type="domain" description="Ig-like" evidence="6">
    <location>
        <begin position="399"/>
        <end position="494"/>
    </location>
</feature>
<keyword evidence="4" id="KW-1133">Transmembrane helix</keyword>
<gene>
    <name evidence="7" type="primary">etfb</name>
</gene>
<dbReference type="PROSITE" id="PS50835">
    <property type="entry name" value="IG_LIKE"/>
    <property type="match status" value="2"/>
</dbReference>
<evidence type="ECO:0000313" key="8">
    <source>
        <dbReference type="Proteomes" id="UP000001038"/>
    </source>
</evidence>
<dbReference type="PANTHER" id="PTHR44427:SF5">
    <property type="entry name" value="V-SET AND IMMUNOGLOBULIN DOMAIN-CONTAINING PROTEIN 10-LIKE"/>
    <property type="match status" value="1"/>
</dbReference>
<keyword evidence="4" id="KW-0472">Membrane</keyword>
<keyword evidence="3" id="KW-0393">Immunoglobulin domain</keyword>
<dbReference type="Gene3D" id="2.60.40.10">
    <property type="entry name" value="Immunoglobulins"/>
    <property type="match status" value="5"/>
</dbReference>
<dbReference type="InterPro" id="IPR036116">
    <property type="entry name" value="FN3_sf"/>
</dbReference>
<name>A0A3B3I5U7_ORYLA</name>
<dbReference type="RefSeq" id="XP_011483984.1">
    <property type="nucleotide sequence ID" value="XM_011485682.2"/>
</dbReference>
<feature type="signal peptide" evidence="5">
    <location>
        <begin position="1"/>
        <end position="29"/>
    </location>
</feature>
<keyword evidence="1 5" id="KW-0732">Signal</keyword>
<reference evidence="7" key="3">
    <citation type="submission" date="2025-09" db="UniProtKB">
        <authorList>
            <consortium name="Ensembl"/>
        </authorList>
    </citation>
    <scope>IDENTIFICATION</scope>
    <source>
        <strain evidence="7">Hd-rR</strain>
    </source>
</reference>
<accession>A0A3B3I5U7</accession>
<dbReference type="AlphaFoldDB" id="A0A3B3I5U7"/>
<dbReference type="InterPro" id="IPR003599">
    <property type="entry name" value="Ig_sub"/>
</dbReference>
<dbReference type="InParanoid" id="A0A3B3I5U7"/>
<dbReference type="GeneID" id="105356004"/>
<evidence type="ECO:0000256" key="4">
    <source>
        <dbReference type="SAM" id="Phobius"/>
    </source>
</evidence>
<dbReference type="Pfam" id="PF13927">
    <property type="entry name" value="Ig_3"/>
    <property type="match status" value="1"/>
</dbReference>
<protein>
    <submittedName>
        <fullName evidence="7">V-set and immunoglobulin domain containing 10 like</fullName>
    </submittedName>
</protein>
<feature type="transmembrane region" description="Helical" evidence="4">
    <location>
        <begin position="603"/>
        <end position="631"/>
    </location>
</feature>
<evidence type="ECO:0000259" key="6">
    <source>
        <dbReference type="PROSITE" id="PS50835"/>
    </source>
</evidence>
<dbReference type="SUPFAM" id="SSF49265">
    <property type="entry name" value="Fibronectin type III"/>
    <property type="match status" value="1"/>
</dbReference>
<reference evidence="7 8" key="1">
    <citation type="journal article" date="2007" name="Nature">
        <title>The medaka draft genome and insights into vertebrate genome evolution.</title>
        <authorList>
            <person name="Kasahara M."/>
            <person name="Naruse K."/>
            <person name="Sasaki S."/>
            <person name="Nakatani Y."/>
            <person name="Qu W."/>
            <person name="Ahsan B."/>
            <person name="Yamada T."/>
            <person name="Nagayasu Y."/>
            <person name="Doi K."/>
            <person name="Kasai Y."/>
            <person name="Jindo T."/>
            <person name="Kobayashi D."/>
            <person name="Shimada A."/>
            <person name="Toyoda A."/>
            <person name="Kuroki Y."/>
            <person name="Fujiyama A."/>
            <person name="Sasaki T."/>
            <person name="Shimizu A."/>
            <person name="Asakawa S."/>
            <person name="Shimizu N."/>
            <person name="Hashimoto S."/>
            <person name="Yang J."/>
            <person name="Lee Y."/>
            <person name="Matsushima K."/>
            <person name="Sugano S."/>
            <person name="Sakaizumi M."/>
            <person name="Narita T."/>
            <person name="Ohishi K."/>
            <person name="Haga S."/>
            <person name="Ohta F."/>
            <person name="Nomoto H."/>
            <person name="Nogata K."/>
            <person name="Morishita T."/>
            <person name="Endo T."/>
            <person name="Shin-I T."/>
            <person name="Takeda H."/>
            <person name="Morishita S."/>
            <person name="Kohara Y."/>
        </authorList>
    </citation>
    <scope>NUCLEOTIDE SEQUENCE [LARGE SCALE GENOMIC DNA]</scope>
    <source>
        <strain evidence="7 8">Hd-rR</strain>
    </source>
</reference>
<evidence type="ECO:0000313" key="7">
    <source>
        <dbReference type="Ensembl" id="ENSORLP00000039186.1"/>
    </source>
</evidence>
<sequence length="707" mass="77001">MKQLEEFTSLCRKTLVTVLFLSTFQGANCELLVSPLGPTIVSTLAGSNVTLAVSVNGASDPAITWFRDIIPVVTWTINSNSPPDIPQSSKDVLHLEKDGSLTFIQVPLSYSSHYTVEMTKSGLGKASLQFTLQVFEIIQDVTLSTPSGLAVEGTDRFILQYSMLQGVIEQQTWFFKSTEIKNSSHYLVQQTSLVILRPNRNDTGLYSLQLTNPFSSVKVYRNLTVFYGPDEPILKATPEKIFYVVGDSVSLLCQSDGNPQPTVEWVFNGQKLSGALNRVLDLTNLQTSQGGVYTCSLLNQMTNEKREKNVTLDVYERPPGSPVCSVLSVNNDSLLYECDWMGGTPQATLSFPALNNASRGEGHFRLILPASTNLNGKTVSCQADHPVQQNTCNITACNPKTFLPEIRATVDLDSKMVVSVLCVTEASPQAVVSWSNDSGAIANGTTYQISSDTSELKIRDNNISNLILQIFTCTCSNPLGSQARSIQLQEPSISDSSLFLNQDGTIITLTWDVPPTSVVTGFDIQMKGSNLINKNGNTSQTKSTSDGYSTIQQKPGSARSTDVFTLDPKQIYRFRIVPKARLFDGKPSVVHRIGPPDGLSGPAIAGIAAGIPCSILALLMVGGLIFLIIYLKRTKRHQTKYPVPRTAEKTITPAKTIQHKATPHKPLAGGLKFFPDSNRIHKSLSDRSVALPAFVPPPPHVRVATTV</sequence>
<dbReference type="CTD" id="2109"/>
<keyword evidence="4" id="KW-0812">Transmembrane</keyword>
<evidence type="ECO:0000256" key="2">
    <source>
        <dbReference type="ARBA" id="ARBA00023180"/>
    </source>
</evidence>
<proteinExistence type="predicted"/>
<dbReference type="PANTHER" id="PTHR44427">
    <property type="entry name" value="CARCINOEMBRYONIC ANTIGEN-RELATED CELL ADHESION MOLECULE 19"/>
    <property type="match status" value="1"/>
</dbReference>
<dbReference type="CDD" id="cd00063">
    <property type="entry name" value="FN3"/>
    <property type="match status" value="1"/>
</dbReference>
<dbReference type="SUPFAM" id="SSF48726">
    <property type="entry name" value="Immunoglobulin"/>
    <property type="match status" value="3"/>
</dbReference>
<reference evidence="7" key="2">
    <citation type="submission" date="2025-08" db="UniProtKB">
        <authorList>
            <consortium name="Ensembl"/>
        </authorList>
    </citation>
    <scope>IDENTIFICATION</scope>
    <source>
        <strain evidence="7">Hd-rR</strain>
    </source>
</reference>
<keyword evidence="2" id="KW-0325">Glycoprotein</keyword>
<feature type="domain" description="Ig-like" evidence="6">
    <location>
        <begin position="232"/>
        <end position="311"/>
    </location>
</feature>
<evidence type="ECO:0000256" key="3">
    <source>
        <dbReference type="ARBA" id="ARBA00023319"/>
    </source>
</evidence>
<dbReference type="SMART" id="SM00408">
    <property type="entry name" value="IGc2"/>
    <property type="match status" value="1"/>
</dbReference>
<dbReference type="Bgee" id="ENSORLG00000022146">
    <property type="expression patterns" value="Expressed in blastula and 3 other cell types or tissues"/>
</dbReference>
<evidence type="ECO:0000256" key="1">
    <source>
        <dbReference type="ARBA" id="ARBA00022729"/>
    </source>
</evidence>
<feature type="chain" id="PRO_5017321524" evidence="5">
    <location>
        <begin position="30"/>
        <end position="707"/>
    </location>
</feature>
<dbReference type="GeneTree" id="ENSGT00940000167735"/>
<dbReference type="Proteomes" id="UP000001038">
    <property type="component" value="Chromosome 16"/>
</dbReference>
<organism evidence="7 8">
    <name type="scientific">Oryzias latipes</name>
    <name type="common">Japanese rice fish</name>
    <name type="synonym">Japanese killifish</name>
    <dbReference type="NCBI Taxonomy" id="8090"/>
    <lineage>
        <taxon>Eukaryota</taxon>
        <taxon>Metazoa</taxon>
        <taxon>Chordata</taxon>
        <taxon>Craniata</taxon>
        <taxon>Vertebrata</taxon>
        <taxon>Euteleostomi</taxon>
        <taxon>Actinopterygii</taxon>
        <taxon>Neopterygii</taxon>
        <taxon>Teleostei</taxon>
        <taxon>Neoteleostei</taxon>
        <taxon>Acanthomorphata</taxon>
        <taxon>Ovalentaria</taxon>
        <taxon>Atherinomorphae</taxon>
        <taxon>Beloniformes</taxon>
        <taxon>Adrianichthyidae</taxon>
        <taxon>Oryziinae</taxon>
        <taxon>Oryzias</taxon>
    </lineage>
</organism>
<dbReference type="InterPro" id="IPR003598">
    <property type="entry name" value="Ig_sub2"/>
</dbReference>
<dbReference type="InterPro" id="IPR050831">
    <property type="entry name" value="CEA_cell_adhesion"/>
</dbReference>
<dbReference type="OrthoDB" id="6159398at2759"/>
<dbReference type="InterPro" id="IPR013783">
    <property type="entry name" value="Ig-like_fold"/>
</dbReference>